<proteinExistence type="predicted"/>
<dbReference type="AlphaFoldDB" id="A0A4P9ZW76"/>
<dbReference type="Gene3D" id="3.30.1140.40">
    <property type="entry name" value="Tctex-1"/>
    <property type="match status" value="1"/>
</dbReference>
<accession>A0A4P9ZW76</accession>
<dbReference type="InterPro" id="IPR038586">
    <property type="entry name" value="Tctex-1-like_sf"/>
</dbReference>
<dbReference type="EMBL" id="ML002542">
    <property type="protein sequence ID" value="RKP37112.1"/>
    <property type="molecule type" value="Genomic_DNA"/>
</dbReference>
<reference evidence="2" key="1">
    <citation type="journal article" date="2018" name="Nat. Microbiol.">
        <title>Leveraging single-cell genomics to expand the fungal tree of life.</title>
        <authorList>
            <person name="Ahrendt S.R."/>
            <person name="Quandt C.A."/>
            <person name="Ciobanu D."/>
            <person name="Clum A."/>
            <person name="Salamov A."/>
            <person name="Andreopoulos B."/>
            <person name="Cheng J.F."/>
            <person name="Woyke T."/>
            <person name="Pelin A."/>
            <person name="Henrissat B."/>
            <person name="Reynolds N.K."/>
            <person name="Benny G.L."/>
            <person name="Smith M.E."/>
            <person name="James T.Y."/>
            <person name="Grigoriev I.V."/>
        </authorList>
    </citation>
    <scope>NUCLEOTIDE SEQUENCE [LARGE SCALE GENOMIC DNA]</scope>
    <source>
        <strain evidence="2">RSA 468</strain>
    </source>
</reference>
<dbReference type="GO" id="GO:0045505">
    <property type="term" value="F:dynein intermediate chain binding"/>
    <property type="evidence" value="ECO:0007669"/>
    <property type="project" value="TreeGrafter"/>
</dbReference>
<dbReference type="InterPro" id="IPR005334">
    <property type="entry name" value="Tctex-1-like"/>
</dbReference>
<dbReference type="Proteomes" id="UP000268162">
    <property type="component" value="Unassembled WGS sequence"/>
</dbReference>
<dbReference type="PANTHER" id="PTHR21255">
    <property type="entry name" value="T-COMPLEX-ASSOCIATED-TESTIS-EXPRESSED 1/ DYNEIN LIGHT CHAIN"/>
    <property type="match status" value="1"/>
</dbReference>
<dbReference type="CDD" id="cd21459">
    <property type="entry name" value="DLC-like_TCTEX1D2"/>
    <property type="match status" value="1"/>
</dbReference>
<evidence type="ECO:0000313" key="1">
    <source>
        <dbReference type="EMBL" id="RKP37112.1"/>
    </source>
</evidence>
<name>A0A4P9ZW76_9FUNG</name>
<dbReference type="Pfam" id="PF03645">
    <property type="entry name" value="Tctex-1"/>
    <property type="match status" value="1"/>
</dbReference>
<keyword evidence="2" id="KW-1185">Reference proteome</keyword>
<organism evidence="1 2">
    <name type="scientific">Dimargaris cristalligena</name>
    <dbReference type="NCBI Taxonomy" id="215637"/>
    <lineage>
        <taxon>Eukaryota</taxon>
        <taxon>Fungi</taxon>
        <taxon>Fungi incertae sedis</taxon>
        <taxon>Zoopagomycota</taxon>
        <taxon>Kickxellomycotina</taxon>
        <taxon>Dimargaritomycetes</taxon>
        <taxon>Dimargaritales</taxon>
        <taxon>Dimargaritaceae</taxon>
        <taxon>Dimargaris</taxon>
    </lineage>
</organism>
<dbReference type="PANTHER" id="PTHR21255:SF7">
    <property type="entry name" value="DYNEIN LIGHT CHAIN TCTEX-TYPE PROTEIN 2B"/>
    <property type="match status" value="1"/>
</dbReference>
<dbReference type="GO" id="GO:0005737">
    <property type="term" value="C:cytoplasm"/>
    <property type="evidence" value="ECO:0007669"/>
    <property type="project" value="TreeGrafter"/>
</dbReference>
<dbReference type="GO" id="GO:0005868">
    <property type="term" value="C:cytoplasmic dynein complex"/>
    <property type="evidence" value="ECO:0007669"/>
    <property type="project" value="TreeGrafter"/>
</dbReference>
<protein>
    <submittedName>
        <fullName evidence="1">Tctex-1</fullName>
    </submittedName>
</protein>
<dbReference type="STRING" id="215637.A0A4P9ZW76"/>
<dbReference type="GO" id="GO:0007018">
    <property type="term" value="P:microtubule-based movement"/>
    <property type="evidence" value="ECO:0007669"/>
    <property type="project" value="TreeGrafter"/>
</dbReference>
<evidence type="ECO:0000313" key="2">
    <source>
        <dbReference type="Proteomes" id="UP000268162"/>
    </source>
</evidence>
<sequence length="103" mass="11404">MMSGSAVSPQDNKVQVQAITKLLQDISPSYLKGKQYDKEEAIGWINELGHKVHQALKDLGNPKYKYIVTVDLAENKGEGVRVAAKCSWDPNTDGIVRDVFSNN</sequence>
<gene>
    <name evidence="1" type="ORF">BJ085DRAFT_31325</name>
</gene>